<dbReference type="AlphaFoldDB" id="A0A085Z164"/>
<evidence type="ECO:0000313" key="2">
    <source>
        <dbReference type="Proteomes" id="UP000028713"/>
    </source>
</evidence>
<dbReference type="EMBL" id="JPRP01000003">
    <property type="protein sequence ID" value="KFE98177.1"/>
    <property type="molecule type" value="Genomic_DNA"/>
</dbReference>
<organism evidence="1 2">
    <name type="scientific">Chryseobacterium formosense</name>
    <dbReference type="NCBI Taxonomy" id="236814"/>
    <lineage>
        <taxon>Bacteria</taxon>
        <taxon>Pseudomonadati</taxon>
        <taxon>Bacteroidota</taxon>
        <taxon>Flavobacteriia</taxon>
        <taxon>Flavobacteriales</taxon>
        <taxon>Weeksellaceae</taxon>
        <taxon>Chryseobacterium group</taxon>
        <taxon>Chryseobacterium</taxon>
    </lineage>
</organism>
<dbReference type="Proteomes" id="UP000028713">
    <property type="component" value="Unassembled WGS sequence"/>
</dbReference>
<gene>
    <name evidence="1" type="ORF">IX39_17460</name>
</gene>
<reference evidence="1 2" key="1">
    <citation type="submission" date="2014-07" db="EMBL/GenBank/DDBJ databases">
        <title>Genome of Chryseobacterium formosense LMG 24722.</title>
        <authorList>
            <person name="Pipes S.E."/>
            <person name="Stropko S.J."/>
            <person name="Newman J.D."/>
        </authorList>
    </citation>
    <scope>NUCLEOTIDE SEQUENCE [LARGE SCALE GENOMIC DNA]</scope>
    <source>
        <strain evidence="1 2">LMG 24722</strain>
    </source>
</reference>
<proteinExistence type="predicted"/>
<name>A0A085Z164_9FLAO</name>
<keyword evidence="2" id="KW-1185">Reference proteome</keyword>
<evidence type="ECO:0000313" key="1">
    <source>
        <dbReference type="EMBL" id="KFE98177.1"/>
    </source>
</evidence>
<sequence>MGYLKFEVRDSRFEIIEAEVKVLLKISYSDFLAARLERSSFCCSEAEAKKRERKAEIAAQININNV</sequence>
<protein>
    <submittedName>
        <fullName evidence="1">Uncharacterized protein</fullName>
    </submittedName>
</protein>
<accession>A0A085Z164</accession>
<comment type="caution">
    <text evidence="1">The sequence shown here is derived from an EMBL/GenBank/DDBJ whole genome shotgun (WGS) entry which is preliminary data.</text>
</comment>